<name>A0A2P2KDR9_RHIMU</name>
<dbReference type="AlphaFoldDB" id="A0A2P2KDR9"/>
<protein>
    <submittedName>
        <fullName evidence="1">Uncharacterized protein</fullName>
    </submittedName>
</protein>
<proteinExistence type="predicted"/>
<evidence type="ECO:0000313" key="1">
    <source>
        <dbReference type="EMBL" id="MBX03857.1"/>
    </source>
</evidence>
<reference evidence="1" key="1">
    <citation type="submission" date="2018-02" db="EMBL/GenBank/DDBJ databases">
        <title>Rhizophora mucronata_Transcriptome.</title>
        <authorList>
            <person name="Meera S.P."/>
            <person name="Sreeshan A."/>
            <person name="Augustine A."/>
        </authorList>
    </citation>
    <scope>NUCLEOTIDE SEQUENCE</scope>
    <source>
        <tissue evidence="1">Leaf</tissue>
    </source>
</reference>
<sequence length="55" mass="6267">MRCSLRWPSLSKGCGDCAKLFSNRAFVTFVAFKLQIIGEHHYVAIFISAYIGTRR</sequence>
<accession>A0A2P2KDR9</accession>
<organism evidence="1">
    <name type="scientific">Rhizophora mucronata</name>
    <name type="common">Asiatic mangrove</name>
    <dbReference type="NCBI Taxonomy" id="61149"/>
    <lineage>
        <taxon>Eukaryota</taxon>
        <taxon>Viridiplantae</taxon>
        <taxon>Streptophyta</taxon>
        <taxon>Embryophyta</taxon>
        <taxon>Tracheophyta</taxon>
        <taxon>Spermatophyta</taxon>
        <taxon>Magnoliopsida</taxon>
        <taxon>eudicotyledons</taxon>
        <taxon>Gunneridae</taxon>
        <taxon>Pentapetalae</taxon>
        <taxon>rosids</taxon>
        <taxon>fabids</taxon>
        <taxon>Malpighiales</taxon>
        <taxon>Rhizophoraceae</taxon>
        <taxon>Rhizophora</taxon>
    </lineage>
</organism>
<dbReference type="EMBL" id="GGEC01023373">
    <property type="protein sequence ID" value="MBX03857.1"/>
    <property type="molecule type" value="Transcribed_RNA"/>
</dbReference>